<dbReference type="OrthoDB" id="10261556at2759"/>
<dbReference type="EMBL" id="KN819365">
    <property type="protein sequence ID" value="KIJ12346.1"/>
    <property type="molecule type" value="Genomic_DNA"/>
</dbReference>
<dbReference type="HOGENOM" id="CLU_1849926_0_0_1"/>
<protein>
    <submittedName>
        <fullName evidence="1">Unplaced genomic scaffold PAXINscaffold_43, whole genome shotgun sequence</fullName>
    </submittedName>
</protein>
<accession>A0A0C9TYH9</accession>
<gene>
    <name evidence="1" type="ORF">PAXINDRAFT_83033</name>
</gene>
<proteinExistence type="predicted"/>
<evidence type="ECO:0000313" key="1">
    <source>
        <dbReference type="EMBL" id="KIJ12346.1"/>
    </source>
</evidence>
<reference evidence="1 2" key="1">
    <citation type="submission" date="2014-06" db="EMBL/GenBank/DDBJ databases">
        <authorList>
            <consortium name="DOE Joint Genome Institute"/>
            <person name="Kuo A."/>
            <person name="Kohler A."/>
            <person name="Nagy L.G."/>
            <person name="Floudas D."/>
            <person name="Copeland A."/>
            <person name="Barry K.W."/>
            <person name="Cichocki N."/>
            <person name="Veneault-Fourrey C."/>
            <person name="LaButti K."/>
            <person name="Lindquist E.A."/>
            <person name="Lipzen A."/>
            <person name="Lundell T."/>
            <person name="Morin E."/>
            <person name="Murat C."/>
            <person name="Sun H."/>
            <person name="Tunlid A."/>
            <person name="Henrissat B."/>
            <person name="Grigoriev I.V."/>
            <person name="Hibbett D.S."/>
            <person name="Martin F."/>
            <person name="Nordberg H.P."/>
            <person name="Cantor M.N."/>
            <person name="Hua S.X."/>
        </authorList>
    </citation>
    <scope>NUCLEOTIDE SEQUENCE [LARGE SCALE GENOMIC DNA]</scope>
    <source>
        <strain evidence="1 2">ATCC 200175</strain>
    </source>
</reference>
<keyword evidence="2" id="KW-1185">Reference proteome</keyword>
<name>A0A0C9TYH9_PAXIN</name>
<dbReference type="AlphaFoldDB" id="A0A0C9TYH9"/>
<evidence type="ECO:0000313" key="2">
    <source>
        <dbReference type="Proteomes" id="UP000053647"/>
    </source>
</evidence>
<feature type="non-terminal residue" evidence="1">
    <location>
        <position position="1"/>
    </location>
</feature>
<sequence length="139" mass="15663">PFQALSATLPPHVLAVLKHELNIPPNYIEVRLSTNRPNITYCTVPIVGGQREFRNLNCLIPPQFHPPMEIPKTLVFHDCKQDATNATIYTDARLPKQLQSQGIVKHSTVTCQPSTSNKLTRIFQTQAVYYDSNIVLRAV</sequence>
<organism evidence="1 2">
    <name type="scientific">Paxillus involutus ATCC 200175</name>
    <dbReference type="NCBI Taxonomy" id="664439"/>
    <lineage>
        <taxon>Eukaryota</taxon>
        <taxon>Fungi</taxon>
        <taxon>Dikarya</taxon>
        <taxon>Basidiomycota</taxon>
        <taxon>Agaricomycotina</taxon>
        <taxon>Agaricomycetes</taxon>
        <taxon>Agaricomycetidae</taxon>
        <taxon>Boletales</taxon>
        <taxon>Paxilineae</taxon>
        <taxon>Paxillaceae</taxon>
        <taxon>Paxillus</taxon>
    </lineage>
</organism>
<reference evidence="2" key="2">
    <citation type="submission" date="2015-01" db="EMBL/GenBank/DDBJ databases">
        <title>Evolutionary Origins and Diversification of the Mycorrhizal Mutualists.</title>
        <authorList>
            <consortium name="DOE Joint Genome Institute"/>
            <consortium name="Mycorrhizal Genomics Consortium"/>
            <person name="Kohler A."/>
            <person name="Kuo A."/>
            <person name="Nagy L.G."/>
            <person name="Floudas D."/>
            <person name="Copeland A."/>
            <person name="Barry K.W."/>
            <person name="Cichocki N."/>
            <person name="Veneault-Fourrey C."/>
            <person name="LaButti K."/>
            <person name="Lindquist E.A."/>
            <person name="Lipzen A."/>
            <person name="Lundell T."/>
            <person name="Morin E."/>
            <person name="Murat C."/>
            <person name="Riley R."/>
            <person name="Ohm R."/>
            <person name="Sun H."/>
            <person name="Tunlid A."/>
            <person name="Henrissat B."/>
            <person name="Grigoriev I.V."/>
            <person name="Hibbett D.S."/>
            <person name="Martin F."/>
        </authorList>
    </citation>
    <scope>NUCLEOTIDE SEQUENCE [LARGE SCALE GENOMIC DNA]</scope>
    <source>
        <strain evidence="2">ATCC 200175</strain>
    </source>
</reference>
<dbReference type="Proteomes" id="UP000053647">
    <property type="component" value="Unassembled WGS sequence"/>
</dbReference>